<gene>
    <name evidence="4" type="ORF">WDZ17_16840</name>
</gene>
<dbReference type="Pfam" id="PF00583">
    <property type="entry name" value="Acetyltransf_1"/>
    <property type="match status" value="1"/>
</dbReference>
<keyword evidence="1" id="KW-0808">Transferase</keyword>
<protein>
    <submittedName>
        <fullName evidence="4">GNAT family N-acetyltransferase</fullName>
    </submittedName>
</protein>
<dbReference type="SUPFAM" id="SSF55729">
    <property type="entry name" value="Acyl-CoA N-acyltransferases (Nat)"/>
    <property type="match status" value="1"/>
</dbReference>
<dbReference type="InterPro" id="IPR000182">
    <property type="entry name" value="GNAT_dom"/>
</dbReference>
<evidence type="ECO:0000256" key="2">
    <source>
        <dbReference type="ARBA" id="ARBA00023315"/>
    </source>
</evidence>
<evidence type="ECO:0000313" key="4">
    <source>
        <dbReference type="EMBL" id="MEJ5946963.1"/>
    </source>
</evidence>
<evidence type="ECO:0000259" key="3">
    <source>
        <dbReference type="PROSITE" id="PS51186"/>
    </source>
</evidence>
<name>A0ABU8RPJ8_9ACTN</name>
<proteinExistence type="predicted"/>
<dbReference type="EMBL" id="JBBIAA010000044">
    <property type="protein sequence ID" value="MEJ5946963.1"/>
    <property type="molecule type" value="Genomic_DNA"/>
</dbReference>
<organism evidence="4 5">
    <name type="scientific">Pseudokineococcus basanitobsidens</name>
    <dbReference type="NCBI Taxonomy" id="1926649"/>
    <lineage>
        <taxon>Bacteria</taxon>
        <taxon>Bacillati</taxon>
        <taxon>Actinomycetota</taxon>
        <taxon>Actinomycetes</taxon>
        <taxon>Kineosporiales</taxon>
        <taxon>Kineosporiaceae</taxon>
        <taxon>Pseudokineococcus</taxon>
    </lineage>
</organism>
<sequence length="177" mass="19419">MPAQVRTARHEDLTAIQGVEVAAGALFATVGMDAIAEDDPPSLEELADYQRNGRAWVSVDDRDVPVGYLLIDVVDGNAHVEQVTVHPAHARRGRGRELLDVAEAWAAASGRTALTLTTFADVEWNAPYYRRLGFRDMTPDEVGDELRAVRVREAAHGLDAWPRVSMVRPVRATSPSH</sequence>
<dbReference type="PANTHER" id="PTHR43800:SF1">
    <property type="entry name" value="PEPTIDYL-LYSINE N-ACETYLTRANSFERASE YJAB"/>
    <property type="match status" value="1"/>
</dbReference>
<dbReference type="InterPro" id="IPR016181">
    <property type="entry name" value="Acyl_CoA_acyltransferase"/>
</dbReference>
<dbReference type="RefSeq" id="WP_339576336.1">
    <property type="nucleotide sequence ID" value="NZ_JBBIAA010000044.1"/>
</dbReference>
<accession>A0ABU8RPJ8</accession>
<dbReference type="Gene3D" id="3.40.630.30">
    <property type="match status" value="1"/>
</dbReference>
<dbReference type="CDD" id="cd04301">
    <property type="entry name" value="NAT_SF"/>
    <property type="match status" value="1"/>
</dbReference>
<comment type="caution">
    <text evidence="4">The sequence shown here is derived from an EMBL/GenBank/DDBJ whole genome shotgun (WGS) entry which is preliminary data.</text>
</comment>
<evidence type="ECO:0000313" key="5">
    <source>
        <dbReference type="Proteomes" id="UP001387100"/>
    </source>
</evidence>
<dbReference type="PANTHER" id="PTHR43800">
    <property type="entry name" value="PEPTIDYL-LYSINE N-ACETYLTRANSFERASE YJAB"/>
    <property type="match status" value="1"/>
</dbReference>
<dbReference type="PROSITE" id="PS51186">
    <property type="entry name" value="GNAT"/>
    <property type="match status" value="1"/>
</dbReference>
<evidence type="ECO:0000256" key="1">
    <source>
        <dbReference type="ARBA" id="ARBA00022679"/>
    </source>
</evidence>
<feature type="domain" description="N-acetyltransferase" evidence="3">
    <location>
        <begin position="3"/>
        <end position="171"/>
    </location>
</feature>
<keyword evidence="5" id="KW-1185">Reference proteome</keyword>
<keyword evidence="2" id="KW-0012">Acyltransferase</keyword>
<dbReference type="Proteomes" id="UP001387100">
    <property type="component" value="Unassembled WGS sequence"/>
</dbReference>
<reference evidence="4 5" key="1">
    <citation type="journal article" date="2017" name="Int. J. Syst. Evol. Microbiol.">
        <title>Pseudokineococcus basanitobsidens sp. nov., isolated from volcanic rock.</title>
        <authorList>
            <person name="Lee D.W."/>
            <person name="Park M.Y."/>
            <person name="Kim J.J."/>
            <person name="Kim B.S."/>
        </authorList>
    </citation>
    <scope>NUCLEOTIDE SEQUENCE [LARGE SCALE GENOMIC DNA]</scope>
    <source>
        <strain evidence="4 5">DSM 103726</strain>
    </source>
</reference>